<dbReference type="OrthoDB" id="7883931at2759"/>
<accession>A0A6P8XDE7</accession>
<dbReference type="AlphaFoldDB" id="A0A6P8XDE7"/>
<evidence type="ECO:0000256" key="1">
    <source>
        <dbReference type="SAM" id="MobiDB-lite"/>
    </source>
</evidence>
<evidence type="ECO:0000256" key="2">
    <source>
        <dbReference type="SAM" id="SignalP"/>
    </source>
</evidence>
<organism evidence="3 4">
    <name type="scientific">Drosophila albomicans</name>
    <name type="common">Fruit fly</name>
    <dbReference type="NCBI Taxonomy" id="7291"/>
    <lineage>
        <taxon>Eukaryota</taxon>
        <taxon>Metazoa</taxon>
        <taxon>Ecdysozoa</taxon>
        <taxon>Arthropoda</taxon>
        <taxon>Hexapoda</taxon>
        <taxon>Insecta</taxon>
        <taxon>Pterygota</taxon>
        <taxon>Neoptera</taxon>
        <taxon>Endopterygota</taxon>
        <taxon>Diptera</taxon>
        <taxon>Brachycera</taxon>
        <taxon>Muscomorpha</taxon>
        <taxon>Ephydroidea</taxon>
        <taxon>Drosophilidae</taxon>
        <taxon>Drosophila</taxon>
    </lineage>
</organism>
<gene>
    <name evidence="4" type="primary">LOC117572168</name>
</gene>
<feature type="region of interest" description="Disordered" evidence="1">
    <location>
        <begin position="111"/>
        <end position="174"/>
    </location>
</feature>
<sequence length="174" mass="18661">MQIISVVTLLLGSIFAYTLAVPQYGGYYPGNIAGLSAALAQLAQQLAKEQGNTTITVGNSSTIVSGVSSSIANAHIDADRNQNNGWGNNGWGNNGWGYNNGYWRGVPDEEVESDEYAAEEAQLEAEIEAELKAVEHDVAENDAEEGAEHDEVEDDAEEGAEHDEVEDDVDSKEE</sequence>
<keyword evidence="2" id="KW-0732">Signal</keyword>
<evidence type="ECO:0000313" key="4">
    <source>
        <dbReference type="RefSeq" id="XP_034110709.1"/>
    </source>
</evidence>
<name>A0A6P8XDE7_DROAB</name>
<proteinExistence type="predicted"/>
<evidence type="ECO:0000313" key="3">
    <source>
        <dbReference type="Proteomes" id="UP000515160"/>
    </source>
</evidence>
<keyword evidence="3" id="KW-1185">Reference proteome</keyword>
<feature type="compositionally biased region" description="Basic and acidic residues" evidence="1">
    <location>
        <begin position="129"/>
        <end position="139"/>
    </location>
</feature>
<feature type="signal peptide" evidence="2">
    <location>
        <begin position="1"/>
        <end position="20"/>
    </location>
</feature>
<dbReference type="RefSeq" id="XP_034110709.1">
    <property type="nucleotide sequence ID" value="XM_034254818.2"/>
</dbReference>
<protein>
    <submittedName>
        <fullName evidence="4">Uncharacterized protein LOC117572168</fullName>
    </submittedName>
</protein>
<dbReference type="GeneID" id="117572168"/>
<feature type="chain" id="PRO_5027932828" evidence="2">
    <location>
        <begin position="21"/>
        <end position="174"/>
    </location>
</feature>
<dbReference type="Proteomes" id="UP000515160">
    <property type="component" value="Chromosome 3"/>
</dbReference>
<feature type="compositionally biased region" description="Acidic residues" evidence="1">
    <location>
        <begin position="111"/>
        <end position="128"/>
    </location>
</feature>
<feature type="compositionally biased region" description="Acidic residues" evidence="1">
    <location>
        <begin position="140"/>
        <end position="174"/>
    </location>
</feature>
<reference evidence="4" key="1">
    <citation type="submission" date="2025-08" db="UniProtKB">
        <authorList>
            <consortium name="RefSeq"/>
        </authorList>
    </citation>
    <scope>IDENTIFICATION</scope>
    <source>
        <strain evidence="4">15112-1751.03</strain>
        <tissue evidence="4">Whole Adult</tissue>
    </source>
</reference>